<dbReference type="CDD" id="cd15849">
    <property type="entry name" value="SNARE_Sso1"/>
    <property type="match status" value="1"/>
</dbReference>
<keyword evidence="3" id="KW-0812">Transmembrane</keyword>
<dbReference type="SUPFAM" id="SSF47661">
    <property type="entry name" value="t-snare proteins"/>
    <property type="match status" value="1"/>
</dbReference>
<evidence type="ECO:0000256" key="2">
    <source>
        <dbReference type="SAM" id="MobiDB-lite"/>
    </source>
</evidence>
<keyword evidence="6" id="KW-1185">Reference proteome</keyword>
<evidence type="ECO:0000313" key="5">
    <source>
        <dbReference type="EMBL" id="KAF2402709.1"/>
    </source>
</evidence>
<feature type="transmembrane region" description="Helical" evidence="3">
    <location>
        <begin position="304"/>
        <end position="327"/>
    </location>
</feature>
<dbReference type="OrthoDB" id="10255013at2759"/>
<dbReference type="GO" id="GO:0031201">
    <property type="term" value="C:SNARE complex"/>
    <property type="evidence" value="ECO:0007669"/>
    <property type="project" value="TreeGrafter"/>
</dbReference>
<reference evidence="5" key="1">
    <citation type="journal article" date="2020" name="Stud. Mycol.">
        <title>101 Dothideomycetes genomes: a test case for predicting lifestyles and emergence of pathogens.</title>
        <authorList>
            <person name="Haridas S."/>
            <person name="Albert R."/>
            <person name="Binder M."/>
            <person name="Bloem J."/>
            <person name="Labutti K."/>
            <person name="Salamov A."/>
            <person name="Andreopoulos B."/>
            <person name="Baker S."/>
            <person name="Barry K."/>
            <person name="Bills G."/>
            <person name="Bluhm B."/>
            <person name="Cannon C."/>
            <person name="Castanera R."/>
            <person name="Culley D."/>
            <person name="Daum C."/>
            <person name="Ezra D."/>
            <person name="Gonzalez J."/>
            <person name="Henrissat B."/>
            <person name="Kuo A."/>
            <person name="Liang C."/>
            <person name="Lipzen A."/>
            <person name="Lutzoni F."/>
            <person name="Magnuson J."/>
            <person name="Mondo S."/>
            <person name="Nolan M."/>
            <person name="Ohm R."/>
            <person name="Pangilinan J."/>
            <person name="Park H.-J."/>
            <person name="Ramirez L."/>
            <person name="Alfaro M."/>
            <person name="Sun H."/>
            <person name="Tritt A."/>
            <person name="Yoshinaga Y."/>
            <person name="Zwiers L.-H."/>
            <person name="Turgeon B."/>
            <person name="Goodwin S."/>
            <person name="Spatafora J."/>
            <person name="Crous P."/>
            <person name="Grigoriev I."/>
        </authorList>
    </citation>
    <scope>NUCLEOTIDE SEQUENCE</scope>
    <source>
        <strain evidence="5">CBS 262.69</strain>
    </source>
</reference>
<dbReference type="GO" id="GO:0048278">
    <property type="term" value="P:vesicle docking"/>
    <property type="evidence" value="ECO:0007669"/>
    <property type="project" value="TreeGrafter"/>
</dbReference>
<gene>
    <name evidence="5" type="ORF">EJ06DRAFT_505663</name>
</gene>
<dbReference type="PROSITE" id="PS50192">
    <property type="entry name" value="T_SNARE"/>
    <property type="match status" value="1"/>
</dbReference>
<organism evidence="5 6">
    <name type="scientific">Trichodelitschia bisporula</name>
    <dbReference type="NCBI Taxonomy" id="703511"/>
    <lineage>
        <taxon>Eukaryota</taxon>
        <taxon>Fungi</taxon>
        <taxon>Dikarya</taxon>
        <taxon>Ascomycota</taxon>
        <taxon>Pezizomycotina</taxon>
        <taxon>Dothideomycetes</taxon>
        <taxon>Dothideomycetes incertae sedis</taxon>
        <taxon>Phaeotrichales</taxon>
        <taxon>Phaeotrichaceae</taxon>
        <taxon>Trichodelitschia</taxon>
    </lineage>
</organism>
<sequence length="372" mass="40542">MSYGGGGYGSGYGQQNPYAQNNYGEGGRGYTGQQQQGGYSGAGYGQQQQGGYDQDHDVEMHAYGAAPGANAGNPNAILDDCQAIDRGIEDLGTRLAELQGLHNRVINDRAGIDSVDRMNTDIMAAYRGLGDKLKRVKSHPESGSPRNAPQVGRVDRRLKKAINDYQTVESDFRKKMREQQARQLRIVDPSLSETQAMEIAAEGNQTSVFMQALVLMEQNMNRAGQSQTTLNAVRARHEAIQHIERTMIELAQLFQDLETMVVQQDPLVENIEQKGEEIQENIVKANEQLDMGVKSARGARRKKWICFWIVVVVIIIVAIAVGVYVAVNKPSSNKSSPGPTVTATVTPTKQARAAVAMALPTLMARVVGGLPT</sequence>
<dbReference type="GO" id="GO:0012505">
    <property type="term" value="C:endomembrane system"/>
    <property type="evidence" value="ECO:0007669"/>
    <property type="project" value="TreeGrafter"/>
</dbReference>
<feature type="region of interest" description="Disordered" evidence="2">
    <location>
        <begin position="135"/>
        <end position="155"/>
    </location>
</feature>
<dbReference type="GO" id="GO:0005484">
    <property type="term" value="F:SNAP receptor activity"/>
    <property type="evidence" value="ECO:0007669"/>
    <property type="project" value="TreeGrafter"/>
</dbReference>
<evidence type="ECO:0000256" key="3">
    <source>
        <dbReference type="SAM" id="Phobius"/>
    </source>
</evidence>
<protein>
    <submittedName>
        <fullName evidence="5">t-SNARE</fullName>
    </submittedName>
</protein>
<keyword evidence="3" id="KW-0472">Membrane</keyword>
<feature type="domain" description="T-SNARE coiled-coil homology" evidence="4">
    <location>
        <begin position="230"/>
        <end position="292"/>
    </location>
</feature>
<feature type="compositionally biased region" description="Gly residues" evidence="2">
    <location>
        <begin position="1"/>
        <end position="12"/>
    </location>
</feature>
<dbReference type="InterPro" id="IPR000727">
    <property type="entry name" value="T_SNARE_dom"/>
</dbReference>
<dbReference type="Proteomes" id="UP000799640">
    <property type="component" value="Unassembled WGS sequence"/>
</dbReference>
<dbReference type="EMBL" id="ML996690">
    <property type="protein sequence ID" value="KAF2402709.1"/>
    <property type="molecule type" value="Genomic_DNA"/>
</dbReference>
<dbReference type="GO" id="GO:0006886">
    <property type="term" value="P:intracellular protein transport"/>
    <property type="evidence" value="ECO:0007669"/>
    <property type="project" value="TreeGrafter"/>
</dbReference>
<accession>A0A6G1I3R2</accession>
<feature type="region of interest" description="Disordered" evidence="2">
    <location>
        <begin position="1"/>
        <end position="53"/>
    </location>
</feature>
<dbReference type="InterPro" id="IPR045242">
    <property type="entry name" value="Syntaxin"/>
</dbReference>
<dbReference type="GO" id="GO:0005886">
    <property type="term" value="C:plasma membrane"/>
    <property type="evidence" value="ECO:0007669"/>
    <property type="project" value="TreeGrafter"/>
</dbReference>
<evidence type="ECO:0000259" key="4">
    <source>
        <dbReference type="PROSITE" id="PS50192"/>
    </source>
</evidence>
<dbReference type="PANTHER" id="PTHR19957:SF380">
    <property type="entry name" value="SYNTAXIN FAMILY PROTEIN"/>
    <property type="match status" value="1"/>
</dbReference>
<dbReference type="GO" id="GO:0000149">
    <property type="term" value="F:SNARE binding"/>
    <property type="evidence" value="ECO:0007669"/>
    <property type="project" value="TreeGrafter"/>
</dbReference>
<dbReference type="SMART" id="SM00397">
    <property type="entry name" value="t_SNARE"/>
    <property type="match status" value="1"/>
</dbReference>
<evidence type="ECO:0000256" key="1">
    <source>
        <dbReference type="ARBA" id="ARBA00009063"/>
    </source>
</evidence>
<dbReference type="Gene3D" id="1.20.58.70">
    <property type="match status" value="1"/>
</dbReference>
<comment type="similarity">
    <text evidence="1">Belongs to the syntaxin family.</text>
</comment>
<evidence type="ECO:0000313" key="6">
    <source>
        <dbReference type="Proteomes" id="UP000799640"/>
    </source>
</evidence>
<dbReference type="Pfam" id="PF05739">
    <property type="entry name" value="SNARE"/>
    <property type="match status" value="1"/>
</dbReference>
<dbReference type="PANTHER" id="PTHR19957">
    <property type="entry name" value="SYNTAXIN"/>
    <property type="match status" value="1"/>
</dbReference>
<proteinExistence type="inferred from homology"/>
<keyword evidence="3" id="KW-1133">Transmembrane helix</keyword>
<name>A0A6G1I3R2_9PEZI</name>
<dbReference type="InterPro" id="IPR010989">
    <property type="entry name" value="SNARE"/>
</dbReference>
<dbReference type="GO" id="GO:0006906">
    <property type="term" value="P:vesicle fusion"/>
    <property type="evidence" value="ECO:0007669"/>
    <property type="project" value="TreeGrafter"/>
</dbReference>
<dbReference type="GO" id="GO:0006887">
    <property type="term" value="P:exocytosis"/>
    <property type="evidence" value="ECO:0007669"/>
    <property type="project" value="TreeGrafter"/>
</dbReference>
<dbReference type="AlphaFoldDB" id="A0A6G1I3R2"/>